<reference evidence="1 2" key="1">
    <citation type="submission" date="2020-08" db="EMBL/GenBank/DDBJ databases">
        <title>Sequencing the genomes of 1000 actinobacteria strains.</title>
        <authorList>
            <person name="Klenk H.-P."/>
        </authorList>
    </citation>
    <scope>NUCLEOTIDE SEQUENCE [LARGE SCALE GENOMIC DNA]</scope>
    <source>
        <strain evidence="1 2">DSM 45582</strain>
    </source>
</reference>
<evidence type="ECO:0000313" key="1">
    <source>
        <dbReference type="EMBL" id="MBB5067546.1"/>
    </source>
</evidence>
<dbReference type="Gene3D" id="3.40.710.10">
    <property type="entry name" value="DD-peptidase/beta-lactamase superfamily"/>
    <property type="match status" value="1"/>
</dbReference>
<evidence type="ECO:0000313" key="2">
    <source>
        <dbReference type="Proteomes" id="UP000580474"/>
    </source>
</evidence>
<dbReference type="RefSeq" id="WP_184477149.1">
    <property type="nucleotide sequence ID" value="NZ_JACHIV010000001.1"/>
</dbReference>
<organism evidence="1 2">
    <name type="scientific">Saccharopolyspora gloriosae</name>
    <dbReference type="NCBI Taxonomy" id="455344"/>
    <lineage>
        <taxon>Bacteria</taxon>
        <taxon>Bacillati</taxon>
        <taxon>Actinomycetota</taxon>
        <taxon>Actinomycetes</taxon>
        <taxon>Pseudonocardiales</taxon>
        <taxon>Pseudonocardiaceae</taxon>
        <taxon>Saccharopolyspora</taxon>
    </lineage>
</organism>
<dbReference type="Proteomes" id="UP000580474">
    <property type="component" value="Unassembled WGS sequence"/>
</dbReference>
<dbReference type="InterPro" id="IPR012338">
    <property type="entry name" value="Beta-lactam/transpept-like"/>
</dbReference>
<comment type="caution">
    <text evidence="1">The sequence shown here is derived from an EMBL/GenBank/DDBJ whole genome shotgun (WGS) entry which is preliminary data.</text>
</comment>
<gene>
    <name evidence="1" type="ORF">BJ969_000634</name>
</gene>
<dbReference type="EMBL" id="JACHIV010000001">
    <property type="protein sequence ID" value="MBB5067546.1"/>
    <property type="molecule type" value="Genomic_DNA"/>
</dbReference>
<keyword evidence="2" id="KW-1185">Reference proteome</keyword>
<sequence>MSRGSAQEGLARSIREKLPSFDEGTSVAIDVVDLDACAEVTALDADSGFPTASVVKLLIAIDAVERSSGTDLDDIQRMLSASDDQVASRLWTAGGGPDIVRRTAAELGLADTEPPVSAGQWGDTRMSARDVARVYRYLTSEADADTRKLLLGALGEASDAGVDGFPQHFGIPDALPGHAWAIKQGWGSTDANTVLHTTGLVGGDRSLIVVLLSTWPPDTDWTVARAALTTAVHSLDLVV</sequence>
<evidence type="ECO:0008006" key="3">
    <source>
        <dbReference type="Google" id="ProtNLM"/>
    </source>
</evidence>
<dbReference type="GO" id="GO:0008800">
    <property type="term" value="F:beta-lactamase activity"/>
    <property type="evidence" value="ECO:0007669"/>
    <property type="project" value="InterPro"/>
</dbReference>
<proteinExistence type="predicted"/>
<dbReference type="AlphaFoldDB" id="A0A840N679"/>
<accession>A0A840N679</accession>
<protein>
    <recommendedName>
        <fullName evidence="3">Beta-lactamase class A</fullName>
    </recommendedName>
</protein>
<dbReference type="SUPFAM" id="SSF56601">
    <property type="entry name" value="beta-lactamase/transpeptidase-like"/>
    <property type="match status" value="1"/>
</dbReference>
<dbReference type="GO" id="GO:0030655">
    <property type="term" value="P:beta-lactam antibiotic catabolic process"/>
    <property type="evidence" value="ECO:0007669"/>
    <property type="project" value="InterPro"/>
</dbReference>
<dbReference type="PANTHER" id="PTHR35333:SF3">
    <property type="entry name" value="BETA-LACTAMASE-TYPE TRANSPEPTIDASE FOLD CONTAINING PROTEIN"/>
    <property type="match status" value="1"/>
</dbReference>
<dbReference type="InterPro" id="IPR000871">
    <property type="entry name" value="Beta-lactam_class-A"/>
</dbReference>
<dbReference type="PANTHER" id="PTHR35333">
    <property type="entry name" value="BETA-LACTAMASE"/>
    <property type="match status" value="1"/>
</dbReference>
<dbReference type="GO" id="GO:0046677">
    <property type="term" value="P:response to antibiotic"/>
    <property type="evidence" value="ECO:0007669"/>
    <property type="project" value="InterPro"/>
</dbReference>
<name>A0A840N679_9PSEU</name>